<accession>A0A2P5E2P0</accession>
<dbReference type="Proteomes" id="UP000237105">
    <property type="component" value="Unassembled WGS sequence"/>
</dbReference>
<sequence length="61" mass="6689">MDGYKVTPIAVGEGIAGAGLWVGIDGDHGSGGNMNRSHWCKFEVSKLSCRRRPPYLSCFRF</sequence>
<evidence type="ECO:0000313" key="2">
    <source>
        <dbReference type="Proteomes" id="UP000237105"/>
    </source>
</evidence>
<evidence type="ECO:0000313" key="1">
    <source>
        <dbReference type="EMBL" id="PON79798.1"/>
    </source>
</evidence>
<dbReference type="EMBL" id="JXTB01000003">
    <property type="protein sequence ID" value="PON79798.1"/>
    <property type="molecule type" value="Genomic_DNA"/>
</dbReference>
<protein>
    <submittedName>
        <fullName evidence="1">Uncharacterized protein</fullName>
    </submittedName>
</protein>
<dbReference type="AlphaFoldDB" id="A0A2P5E2P0"/>
<organism evidence="1 2">
    <name type="scientific">Parasponia andersonii</name>
    <name type="common">Sponia andersonii</name>
    <dbReference type="NCBI Taxonomy" id="3476"/>
    <lineage>
        <taxon>Eukaryota</taxon>
        <taxon>Viridiplantae</taxon>
        <taxon>Streptophyta</taxon>
        <taxon>Embryophyta</taxon>
        <taxon>Tracheophyta</taxon>
        <taxon>Spermatophyta</taxon>
        <taxon>Magnoliopsida</taxon>
        <taxon>eudicotyledons</taxon>
        <taxon>Gunneridae</taxon>
        <taxon>Pentapetalae</taxon>
        <taxon>rosids</taxon>
        <taxon>fabids</taxon>
        <taxon>Rosales</taxon>
        <taxon>Cannabaceae</taxon>
        <taxon>Parasponia</taxon>
    </lineage>
</organism>
<proteinExistence type="predicted"/>
<gene>
    <name evidence="1" type="ORF">PanWU01x14_010300</name>
</gene>
<name>A0A2P5E2P0_PARAD</name>
<comment type="caution">
    <text evidence="1">The sequence shown here is derived from an EMBL/GenBank/DDBJ whole genome shotgun (WGS) entry which is preliminary data.</text>
</comment>
<reference evidence="2" key="1">
    <citation type="submission" date="2016-06" db="EMBL/GenBank/DDBJ databases">
        <title>Parallel loss of symbiosis genes in relatives of nitrogen-fixing non-legume Parasponia.</title>
        <authorList>
            <person name="Van Velzen R."/>
            <person name="Holmer R."/>
            <person name="Bu F."/>
            <person name="Rutten L."/>
            <person name="Van Zeijl A."/>
            <person name="Liu W."/>
            <person name="Santuari L."/>
            <person name="Cao Q."/>
            <person name="Sharma T."/>
            <person name="Shen D."/>
            <person name="Roswanjaya Y."/>
            <person name="Wardhani T."/>
            <person name="Kalhor M.S."/>
            <person name="Jansen J."/>
            <person name="Van den Hoogen J."/>
            <person name="Gungor B."/>
            <person name="Hartog M."/>
            <person name="Hontelez J."/>
            <person name="Verver J."/>
            <person name="Yang W.-C."/>
            <person name="Schijlen E."/>
            <person name="Repin R."/>
            <person name="Schilthuizen M."/>
            <person name="Schranz E."/>
            <person name="Heidstra R."/>
            <person name="Miyata K."/>
            <person name="Fedorova E."/>
            <person name="Kohlen W."/>
            <person name="Bisseling T."/>
            <person name="Smit S."/>
            <person name="Geurts R."/>
        </authorList>
    </citation>
    <scope>NUCLEOTIDE SEQUENCE [LARGE SCALE GENOMIC DNA]</scope>
    <source>
        <strain evidence="2">cv. WU1-14</strain>
    </source>
</reference>
<keyword evidence="2" id="KW-1185">Reference proteome</keyword>